<feature type="chain" id="PRO_5012918977" evidence="1">
    <location>
        <begin position="22"/>
        <end position="148"/>
    </location>
</feature>
<reference evidence="2 3" key="1">
    <citation type="submission" date="2017-01" db="EMBL/GenBank/DDBJ databases">
        <authorList>
            <person name="Mah S.A."/>
            <person name="Swanson W.J."/>
            <person name="Moy G.W."/>
            <person name="Vacquier V.D."/>
        </authorList>
    </citation>
    <scope>NUCLEOTIDE SEQUENCE [LARGE SCALE GENOMIC DNA]</scope>
    <source>
        <strain evidence="2">PDD-32b-74</strain>
    </source>
</reference>
<keyword evidence="1" id="KW-0732">Signal</keyword>
<evidence type="ECO:0000313" key="2">
    <source>
        <dbReference type="EMBL" id="OUM06426.1"/>
    </source>
</evidence>
<proteinExistence type="predicted"/>
<dbReference type="OrthoDB" id="8593804at2"/>
<feature type="signal peptide" evidence="1">
    <location>
        <begin position="1"/>
        <end position="21"/>
    </location>
</feature>
<organism evidence="2 3">
    <name type="scientific">Pseudomonas syringae</name>
    <dbReference type="NCBI Taxonomy" id="317"/>
    <lineage>
        <taxon>Bacteria</taxon>
        <taxon>Pseudomonadati</taxon>
        <taxon>Pseudomonadota</taxon>
        <taxon>Gammaproteobacteria</taxon>
        <taxon>Pseudomonadales</taxon>
        <taxon>Pseudomonadaceae</taxon>
        <taxon>Pseudomonas</taxon>
    </lineage>
</organism>
<evidence type="ECO:0000256" key="1">
    <source>
        <dbReference type="SAM" id="SignalP"/>
    </source>
</evidence>
<name>A0A244EPL3_PSESX</name>
<accession>A0A244EPL3</accession>
<evidence type="ECO:0000313" key="3">
    <source>
        <dbReference type="Proteomes" id="UP000195128"/>
    </source>
</evidence>
<gene>
    <name evidence="2" type="ORF">BW686_15070</name>
</gene>
<dbReference type="RefSeq" id="WP_084918137.1">
    <property type="nucleotide sequence ID" value="NZ_JAHZNS010000018.1"/>
</dbReference>
<sequence length="148" mass="15426">MKASNTLFSALVISAALTAHAVAGPAVTVTFKNMGTASATYKVLTNNEALTKTNANPQPVAVVPAGEIDLYKIQSNQSPLVNYANLRYTIGGKTCVFLATYVSTVGPGGSSIPKWNNTATPSGGANCTAKVTSTNLSTYEWAVEFTMK</sequence>
<comment type="caution">
    <text evidence="2">The sequence shown here is derived from an EMBL/GenBank/DDBJ whole genome shotgun (WGS) entry which is preliminary data.</text>
</comment>
<dbReference type="Proteomes" id="UP000195128">
    <property type="component" value="Unassembled WGS sequence"/>
</dbReference>
<dbReference type="AlphaFoldDB" id="A0A244EPL3"/>
<protein>
    <submittedName>
        <fullName evidence="2">Uncharacterized protein</fullName>
    </submittedName>
</protein>
<dbReference type="EMBL" id="MTSA01000011">
    <property type="protein sequence ID" value="OUM06426.1"/>
    <property type="molecule type" value="Genomic_DNA"/>
</dbReference>